<evidence type="ECO:0000256" key="2">
    <source>
        <dbReference type="ARBA" id="ARBA00023015"/>
    </source>
</evidence>
<dbReference type="InterPro" id="IPR009057">
    <property type="entry name" value="Homeodomain-like_sf"/>
</dbReference>
<dbReference type="InterPro" id="IPR018062">
    <property type="entry name" value="HTH_AraC-typ_CS"/>
</dbReference>
<keyword evidence="4" id="KW-0804">Transcription</keyword>
<dbReference type="PROSITE" id="PS01124">
    <property type="entry name" value="HTH_ARAC_FAMILY_2"/>
    <property type="match status" value="1"/>
</dbReference>
<dbReference type="Pfam" id="PF12833">
    <property type="entry name" value="HTH_18"/>
    <property type="match status" value="1"/>
</dbReference>
<evidence type="ECO:0000259" key="8">
    <source>
        <dbReference type="PROSITE" id="PS01124"/>
    </source>
</evidence>
<dbReference type="PANTHER" id="PTHR11019:SF199">
    <property type="entry name" value="HTH-TYPE TRANSCRIPTIONAL REGULATOR NIMR"/>
    <property type="match status" value="1"/>
</dbReference>
<evidence type="ECO:0000256" key="3">
    <source>
        <dbReference type="ARBA" id="ARBA00023125"/>
    </source>
</evidence>
<dbReference type="RefSeq" id="WP_084180653.1">
    <property type="nucleotide sequence ID" value="NZ_FQVU01000001.1"/>
</dbReference>
<dbReference type="EMBL" id="FQVU01000001">
    <property type="protein sequence ID" value="SHF72554.1"/>
    <property type="molecule type" value="Genomic_DNA"/>
</dbReference>
<dbReference type="Proteomes" id="UP000186132">
    <property type="component" value="Unassembled WGS sequence"/>
</dbReference>
<dbReference type="GO" id="GO:0003700">
    <property type="term" value="F:DNA-binding transcription factor activity"/>
    <property type="evidence" value="ECO:0007669"/>
    <property type="project" value="InterPro"/>
</dbReference>
<feature type="region of interest" description="Disordered" evidence="7">
    <location>
        <begin position="246"/>
        <end position="291"/>
    </location>
</feature>
<dbReference type="PROSITE" id="PS00041">
    <property type="entry name" value="HTH_ARAC_FAMILY_1"/>
    <property type="match status" value="1"/>
</dbReference>
<dbReference type="PANTHER" id="PTHR11019">
    <property type="entry name" value="HTH-TYPE TRANSCRIPTIONAL REGULATOR NIMR"/>
    <property type="match status" value="1"/>
</dbReference>
<dbReference type="FunFam" id="1.10.10.60:FF:000132">
    <property type="entry name" value="AraC family transcriptional regulator"/>
    <property type="match status" value="1"/>
</dbReference>
<dbReference type="OrthoDB" id="2039152at2"/>
<dbReference type="STRING" id="1206085.SAMN05443575_0746"/>
<dbReference type="Gene3D" id="1.10.10.60">
    <property type="entry name" value="Homeodomain-like"/>
    <property type="match status" value="2"/>
</dbReference>
<evidence type="ECO:0000256" key="7">
    <source>
        <dbReference type="SAM" id="MobiDB-lite"/>
    </source>
</evidence>
<dbReference type="GO" id="GO:0043565">
    <property type="term" value="F:sequence-specific DNA binding"/>
    <property type="evidence" value="ECO:0007669"/>
    <property type="project" value="InterPro"/>
</dbReference>
<name>A0A1M5E0B5_9ACTN</name>
<dbReference type="AlphaFoldDB" id="A0A1M5E0B5"/>
<keyword evidence="10" id="KW-1185">Reference proteome</keyword>
<organism evidence="9 10">
    <name type="scientific">Jatrophihabitans endophyticus</name>
    <dbReference type="NCBI Taxonomy" id="1206085"/>
    <lineage>
        <taxon>Bacteria</taxon>
        <taxon>Bacillati</taxon>
        <taxon>Actinomycetota</taxon>
        <taxon>Actinomycetes</taxon>
        <taxon>Jatrophihabitantales</taxon>
        <taxon>Jatrophihabitantaceae</taxon>
        <taxon>Jatrophihabitans</taxon>
    </lineage>
</organism>
<reference evidence="9 10" key="1">
    <citation type="submission" date="2016-11" db="EMBL/GenBank/DDBJ databases">
        <authorList>
            <person name="Jaros S."/>
            <person name="Januszkiewicz K."/>
            <person name="Wedrychowicz H."/>
        </authorList>
    </citation>
    <scope>NUCLEOTIDE SEQUENCE [LARGE SCALE GENOMIC DNA]</scope>
    <source>
        <strain evidence="9 10">DSM 45627</strain>
    </source>
</reference>
<evidence type="ECO:0000256" key="6">
    <source>
        <dbReference type="ARBA" id="ARBA00079449"/>
    </source>
</evidence>
<accession>A0A1M5E0B5</accession>
<keyword evidence="3 9" id="KW-0238">DNA-binding</keyword>
<feature type="compositionally biased region" description="Polar residues" evidence="7">
    <location>
        <begin position="276"/>
        <end position="291"/>
    </location>
</feature>
<feature type="domain" description="HTH araC/xylS-type" evidence="8">
    <location>
        <begin position="162"/>
        <end position="259"/>
    </location>
</feature>
<dbReference type="InterPro" id="IPR018060">
    <property type="entry name" value="HTH_AraC"/>
</dbReference>
<protein>
    <recommendedName>
        <fullName evidence="5">HTH-type transcriptional regulator RipA</fullName>
    </recommendedName>
    <alternativeName>
        <fullName evidence="6">Repressor of iron proteins A</fullName>
    </alternativeName>
</protein>
<keyword evidence="1" id="KW-0678">Repressor</keyword>
<proteinExistence type="predicted"/>
<evidence type="ECO:0000313" key="9">
    <source>
        <dbReference type="EMBL" id="SHF72554.1"/>
    </source>
</evidence>
<sequence>MRMEANRYRATANPESTHRSPILRIDSGTADGHQRLPTHSHPEPMLMWTATATVMGIAGSREWLIPPGYGLWIPGGVEHTGTVLHAGEMSIVTFAAEGCPITWSEPTGIEVGTLLRELVAHLDVVGPAHPTRPHAEALMFALLTPLATQDVHAAVPTDPRARAVAERLLADPADQRELAAWADEVHASVRTLSRLFRAETGLSFASWRTQVRMRAAARLLAGGASVSSTARAVGYRRPSAFVDAFRRSTGQTPGTYLPRSAGRGRLSTPPDLRSVRQPSPSDDASSRLRST</sequence>
<dbReference type="SUPFAM" id="SSF46689">
    <property type="entry name" value="Homeodomain-like"/>
    <property type="match status" value="2"/>
</dbReference>
<feature type="region of interest" description="Disordered" evidence="7">
    <location>
        <begin position="1"/>
        <end position="43"/>
    </location>
</feature>
<dbReference type="SMART" id="SM00342">
    <property type="entry name" value="HTH_ARAC"/>
    <property type="match status" value="1"/>
</dbReference>
<evidence type="ECO:0000256" key="5">
    <source>
        <dbReference type="ARBA" id="ARBA00074140"/>
    </source>
</evidence>
<keyword evidence="2" id="KW-0805">Transcription regulation</keyword>
<gene>
    <name evidence="9" type="ORF">SAMN05443575_0746</name>
</gene>
<evidence type="ECO:0000313" key="10">
    <source>
        <dbReference type="Proteomes" id="UP000186132"/>
    </source>
</evidence>
<evidence type="ECO:0000256" key="4">
    <source>
        <dbReference type="ARBA" id="ARBA00023163"/>
    </source>
</evidence>
<evidence type="ECO:0000256" key="1">
    <source>
        <dbReference type="ARBA" id="ARBA00022491"/>
    </source>
</evidence>